<evidence type="ECO:0000313" key="1">
    <source>
        <dbReference type="EMBL" id="KRX35673.1"/>
    </source>
</evidence>
<dbReference type="EMBL" id="JYDJ01000419">
    <property type="protein sequence ID" value="KRX35673.1"/>
    <property type="molecule type" value="Genomic_DNA"/>
</dbReference>
<dbReference type="AlphaFoldDB" id="A0A0V0T9F7"/>
<proteinExistence type="predicted"/>
<comment type="caution">
    <text evidence="1">The sequence shown here is derived from an EMBL/GenBank/DDBJ whole genome shotgun (WGS) entry which is preliminary data.</text>
</comment>
<protein>
    <submittedName>
        <fullName evidence="1">Uncharacterized protein</fullName>
    </submittedName>
</protein>
<gene>
    <name evidence="1" type="ORF">T05_4837</name>
</gene>
<dbReference type="Proteomes" id="UP000055048">
    <property type="component" value="Unassembled WGS sequence"/>
</dbReference>
<accession>A0A0V0T9F7</accession>
<reference evidence="1 2" key="1">
    <citation type="submission" date="2015-01" db="EMBL/GenBank/DDBJ databases">
        <title>Evolution of Trichinella species and genotypes.</title>
        <authorList>
            <person name="Korhonen P.K."/>
            <person name="Edoardo P."/>
            <person name="Giuseppe L.R."/>
            <person name="Gasser R.B."/>
        </authorList>
    </citation>
    <scope>NUCLEOTIDE SEQUENCE [LARGE SCALE GENOMIC DNA]</scope>
    <source>
        <strain evidence="1">ISS417</strain>
    </source>
</reference>
<sequence>MVLKLKCNFQAICHSISSLNVKPPNRQFYNACGISLCVLVYVGSLRYKLKFIIIYSHHSKAHLKPTTRKIAQANFCWKKNNNSCEEEGKKDWKD</sequence>
<organism evidence="1 2">
    <name type="scientific">Trichinella murrelli</name>
    <dbReference type="NCBI Taxonomy" id="144512"/>
    <lineage>
        <taxon>Eukaryota</taxon>
        <taxon>Metazoa</taxon>
        <taxon>Ecdysozoa</taxon>
        <taxon>Nematoda</taxon>
        <taxon>Enoplea</taxon>
        <taxon>Dorylaimia</taxon>
        <taxon>Trichinellida</taxon>
        <taxon>Trichinellidae</taxon>
        <taxon>Trichinella</taxon>
    </lineage>
</organism>
<name>A0A0V0T9F7_9BILA</name>
<keyword evidence="2" id="KW-1185">Reference proteome</keyword>
<evidence type="ECO:0000313" key="2">
    <source>
        <dbReference type="Proteomes" id="UP000055048"/>
    </source>
</evidence>